<gene>
    <name evidence="2" type="ORF">J7337_007382</name>
</gene>
<organism evidence="2 3">
    <name type="scientific">Fusarium musae</name>
    <dbReference type="NCBI Taxonomy" id="1042133"/>
    <lineage>
        <taxon>Eukaryota</taxon>
        <taxon>Fungi</taxon>
        <taxon>Dikarya</taxon>
        <taxon>Ascomycota</taxon>
        <taxon>Pezizomycotina</taxon>
        <taxon>Sordariomycetes</taxon>
        <taxon>Hypocreomycetidae</taxon>
        <taxon>Hypocreales</taxon>
        <taxon>Nectriaceae</taxon>
        <taxon>Fusarium</taxon>
    </lineage>
</organism>
<accession>A0A9P8DH86</accession>
<feature type="region of interest" description="Disordered" evidence="1">
    <location>
        <begin position="57"/>
        <end position="94"/>
    </location>
</feature>
<evidence type="ECO:0000313" key="3">
    <source>
        <dbReference type="Proteomes" id="UP000827133"/>
    </source>
</evidence>
<dbReference type="KEGG" id="fmu:J7337_007382"/>
<feature type="region of interest" description="Disordered" evidence="1">
    <location>
        <begin position="115"/>
        <end position="141"/>
    </location>
</feature>
<feature type="compositionally biased region" description="Low complexity" evidence="1">
    <location>
        <begin position="115"/>
        <end position="128"/>
    </location>
</feature>
<protein>
    <submittedName>
        <fullName evidence="2">Uncharacterized protein</fullName>
    </submittedName>
</protein>
<sequence length="350" mass="39534">MEDLMATMGDLVTRRIALRTELAEVEENIAIQVAAVREEGARQAAIREAAIREAAGGDEVFANADTVDPTPASRDDADNEGNNNNENDNNDIDDNLQIAFDFEGGFDGMMVPIFSEGPGSPETTSSSGAEIITSTPPQPSKLSLRDTISITSWQGRPIDSRFKPDQWLSEKPSESFSRDFLWRIGRARLHNNLRPEIFVLMLAHPNAAGCPANEACHHWELRWDDRPRREPGTIELELICLDKRDRGDYISPPDKEFHMLDQHHPNPIKCNPCFLFNGLKPDFSSLDGTNLDVVLFRLLEPNDGDIDEPVEGRDEFEGNNLHHPFEKIGWDEVHKYMDRWGRHLATLLRE</sequence>
<dbReference type="EMBL" id="JAHBCI010000005">
    <property type="protein sequence ID" value="KAG9501691.1"/>
    <property type="molecule type" value="Genomic_DNA"/>
</dbReference>
<dbReference type="GeneID" id="68315238"/>
<comment type="caution">
    <text evidence="2">The sequence shown here is derived from an EMBL/GenBank/DDBJ whole genome shotgun (WGS) entry which is preliminary data.</text>
</comment>
<keyword evidence="3" id="KW-1185">Reference proteome</keyword>
<dbReference type="AlphaFoldDB" id="A0A9P8DH86"/>
<evidence type="ECO:0000256" key="1">
    <source>
        <dbReference type="SAM" id="MobiDB-lite"/>
    </source>
</evidence>
<dbReference type="Proteomes" id="UP000827133">
    <property type="component" value="Unassembled WGS sequence"/>
</dbReference>
<evidence type="ECO:0000313" key="2">
    <source>
        <dbReference type="EMBL" id="KAG9501691.1"/>
    </source>
</evidence>
<dbReference type="RefSeq" id="XP_044680691.1">
    <property type="nucleotide sequence ID" value="XM_044825034.1"/>
</dbReference>
<proteinExistence type="predicted"/>
<reference evidence="2" key="1">
    <citation type="journal article" date="2021" name="Mol. Plant Microbe Interact.">
        <title>Telomere to telomere genome assembly of Fusarium musae F31, causal agent of crown rot disease of banana.</title>
        <authorList>
            <person name="Degradi L."/>
            <person name="Tava V."/>
            <person name="Kunova A."/>
            <person name="Cortesi P."/>
            <person name="Saracchi M."/>
            <person name="Pasquali M."/>
        </authorList>
    </citation>
    <scope>NUCLEOTIDE SEQUENCE</scope>
    <source>
        <strain evidence="2">F31</strain>
    </source>
</reference>
<name>A0A9P8DH86_9HYPO</name>